<proteinExistence type="predicted"/>
<feature type="region of interest" description="Disordered" evidence="1">
    <location>
        <begin position="1"/>
        <end position="56"/>
    </location>
</feature>
<reference evidence="3" key="1">
    <citation type="journal article" date="2019" name="Int. J. Syst. Evol. Microbiol.">
        <title>The Global Catalogue of Microorganisms (GCM) 10K type strain sequencing project: providing services to taxonomists for standard genome sequencing and annotation.</title>
        <authorList>
            <consortium name="The Broad Institute Genomics Platform"/>
            <consortium name="The Broad Institute Genome Sequencing Center for Infectious Disease"/>
            <person name="Wu L."/>
            <person name="Ma J."/>
        </authorList>
    </citation>
    <scope>NUCLEOTIDE SEQUENCE [LARGE SCALE GENOMIC DNA]</scope>
    <source>
        <strain evidence="3">JCM 3369</strain>
    </source>
</reference>
<sequence length="56" mass="5828">MSENTTSQNPSEQPYDPAKDPDTDADMLDNRRPGSPAPSEPAEGADDPAVTGEPAS</sequence>
<evidence type="ECO:0000256" key="1">
    <source>
        <dbReference type="SAM" id="MobiDB-lite"/>
    </source>
</evidence>
<evidence type="ECO:0000313" key="3">
    <source>
        <dbReference type="Proteomes" id="UP001595955"/>
    </source>
</evidence>
<dbReference type="EMBL" id="JBHSGF010000004">
    <property type="protein sequence ID" value="MFC4555071.1"/>
    <property type="molecule type" value="Genomic_DNA"/>
</dbReference>
<dbReference type="Proteomes" id="UP001595955">
    <property type="component" value="Unassembled WGS sequence"/>
</dbReference>
<feature type="compositionally biased region" description="Basic and acidic residues" evidence="1">
    <location>
        <begin position="17"/>
        <end position="32"/>
    </location>
</feature>
<gene>
    <name evidence="2" type="ORF">ACFO3F_07405</name>
</gene>
<feature type="compositionally biased region" description="Polar residues" evidence="1">
    <location>
        <begin position="1"/>
        <end position="12"/>
    </location>
</feature>
<protein>
    <recommendedName>
        <fullName evidence="4">Nucleotide exchange factor GrpE</fullName>
    </recommendedName>
</protein>
<accession>A0ABV9D8X8</accession>
<name>A0ABV9D8X8_9MICO</name>
<organism evidence="2 3">
    <name type="scientific">Georgenia faecalis</name>
    <dbReference type="NCBI Taxonomy" id="2483799"/>
    <lineage>
        <taxon>Bacteria</taxon>
        <taxon>Bacillati</taxon>
        <taxon>Actinomycetota</taxon>
        <taxon>Actinomycetes</taxon>
        <taxon>Micrococcales</taxon>
        <taxon>Bogoriellaceae</taxon>
        <taxon>Georgenia</taxon>
    </lineage>
</organism>
<keyword evidence="3" id="KW-1185">Reference proteome</keyword>
<comment type="caution">
    <text evidence="2">The sequence shown here is derived from an EMBL/GenBank/DDBJ whole genome shotgun (WGS) entry which is preliminary data.</text>
</comment>
<evidence type="ECO:0000313" key="2">
    <source>
        <dbReference type="EMBL" id="MFC4555071.1"/>
    </source>
</evidence>
<dbReference type="RefSeq" id="WP_164471402.1">
    <property type="nucleotide sequence ID" value="NZ_CP033325.1"/>
</dbReference>
<evidence type="ECO:0008006" key="4">
    <source>
        <dbReference type="Google" id="ProtNLM"/>
    </source>
</evidence>